<sequence>MSLFVEAGLRKLIGVRGPSAGIRVTRRDKSPSLIEIAPAVWNIRYLQLLTAHARVIPAIAEGIARLSTSRSPTLREKVARLRGSRIGEVIAANRHGSSKDVEIGAESRLWTLCQSTIHAEPIAKSDARRDQDSAQNDSWSIGESNDLQSYERHYFETLGSQDGHFEHGANLDYYDREHNSFLDYLNYEIEEPELVGSADLEPYYGFMEERSNGEFAPGEVYLLERYDELPERYHQQRRAIHHGPFVTPPELSPRGEISRHPGLGYGQGTVGSSAVRYHVDSLVDEDVALPSALADGVDGSSESEGDYYYVDGQGNCFHIENPSFEEEESAWDGRPSVSGPIENQSAISRHEQ</sequence>
<protein>
    <submittedName>
        <fullName evidence="2">Uncharacterized protein</fullName>
    </submittedName>
</protein>
<reference evidence="2" key="2">
    <citation type="submission" date="2023-05" db="EMBL/GenBank/DDBJ databases">
        <authorList>
            <consortium name="Lawrence Berkeley National Laboratory"/>
            <person name="Steindorff A."/>
            <person name="Hensen N."/>
            <person name="Bonometti L."/>
            <person name="Westerberg I."/>
            <person name="Brannstrom I.O."/>
            <person name="Guillou S."/>
            <person name="Cros-Aarteil S."/>
            <person name="Calhoun S."/>
            <person name="Haridas S."/>
            <person name="Kuo A."/>
            <person name="Mondo S."/>
            <person name="Pangilinan J."/>
            <person name="Riley R."/>
            <person name="Labutti K."/>
            <person name="Andreopoulos B."/>
            <person name="Lipzen A."/>
            <person name="Chen C."/>
            <person name="Yanf M."/>
            <person name="Daum C."/>
            <person name="Ng V."/>
            <person name="Clum A."/>
            <person name="Ohm R."/>
            <person name="Martin F."/>
            <person name="Silar P."/>
            <person name="Natvig D."/>
            <person name="Lalanne C."/>
            <person name="Gautier V."/>
            <person name="Ament-Velasquez S.L."/>
            <person name="Kruys A."/>
            <person name="Hutchinson M.I."/>
            <person name="Powell A.J."/>
            <person name="Barry K."/>
            <person name="Miller A.N."/>
            <person name="Grigoriev I.V."/>
            <person name="Debuchy R."/>
            <person name="Gladieux P."/>
            <person name="Thoren M.H."/>
            <person name="Johannesson H."/>
        </authorList>
    </citation>
    <scope>NUCLEOTIDE SEQUENCE</scope>
    <source>
        <strain evidence="2">PSN243</strain>
    </source>
</reference>
<dbReference type="EMBL" id="MU865914">
    <property type="protein sequence ID" value="KAK4455669.1"/>
    <property type="molecule type" value="Genomic_DNA"/>
</dbReference>
<evidence type="ECO:0000313" key="2">
    <source>
        <dbReference type="EMBL" id="KAK4455669.1"/>
    </source>
</evidence>
<name>A0AAV9H5X6_9PEZI</name>
<organism evidence="2 3">
    <name type="scientific">Podospora aff. communis PSN243</name>
    <dbReference type="NCBI Taxonomy" id="3040156"/>
    <lineage>
        <taxon>Eukaryota</taxon>
        <taxon>Fungi</taxon>
        <taxon>Dikarya</taxon>
        <taxon>Ascomycota</taxon>
        <taxon>Pezizomycotina</taxon>
        <taxon>Sordariomycetes</taxon>
        <taxon>Sordariomycetidae</taxon>
        <taxon>Sordariales</taxon>
        <taxon>Podosporaceae</taxon>
        <taxon>Podospora</taxon>
    </lineage>
</organism>
<feature type="compositionally biased region" description="Polar residues" evidence="1">
    <location>
        <begin position="341"/>
        <end position="352"/>
    </location>
</feature>
<evidence type="ECO:0000313" key="3">
    <source>
        <dbReference type="Proteomes" id="UP001321760"/>
    </source>
</evidence>
<gene>
    <name evidence="2" type="ORF">QBC34DRAFT_460682</name>
</gene>
<evidence type="ECO:0000256" key="1">
    <source>
        <dbReference type="SAM" id="MobiDB-lite"/>
    </source>
</evidence>
<feature type="compositionally biased region" description="Polar residues" evidence="1">
    <location>
        <begin position="133"/>
        <end position="142"/>
    </location>
</feature>
<comment type="caution">
    <text evidence="2">The sequence shown here is derived from an EMBL/GenBank/DDBJ whole genome shotgun (WGS) entry which is preliminary data.</text>
</comment>
<feature type="compositionally biased region" description="Basic and acidic residues" evidence="1">
    <location>
        <begin position="123"/>
        <end position="132"/>
    </location>
</feature>
<accession>A0AAV9H5X6</accession>
<keyword evidence="3" id="KW-1185">Reference proteome</keyword>
<reference evidence="2" key="1">
    <citation type="journal article" date="2023" name="Mol. Phylogenet. Evol.">
        <title>Genome-scale phylogeny and comparative genomics of the fungal order Sordariales.</title>
        <authorList>
            <person name="Hensen N."/>
            <person name="Bonometti L."/>
            <person name="Westerberg I."/>
            <person name="Brannstrom I.O."/>
            <person name="Guillou S."/>
            <person name="Cros-Aarteil S."/>
            <person name="Calhoun S."/>
            <person name="Haridas S."/>
            <person name="Kuo A."/>
            <person name="Mondo S."/>
            <person name="Pangilinan J."/>
            <person name="Riley R."/>
            <person name="LaButti K."/>
            <person name="Andreopoulos B."/>
            <person name="Lipzen A."/>
            <person name="Chen C."/>
            <person name="Yan M."/>
            <person name="Daum C."/>
            <person name="Ng V."/>
            <person name="Clum A."/>
            <person name="Steindorff A."/>
            <person name="Ohm R.A."/>
            <person name="Martin F."/>
            <person name="Silar P."/>
            <person name="Natvig D.O."/>
            <person name="Lalanne C."/>
            <person name="Gautier V."/>
            <person name="Ament-Velasquez S.L."/>
            <person name="Kruys A."/>
            <person name="Hutchinson M.I."/>
            <person name="Powell A.J."/>
            <person name="Barry K."/>
            <person name="Miller A.N."/>
            <person name="Grigoriev I.V."/>
            <person name="Debuchy R."/>
            <person name="Gladieux P."/>
            <person name="Hiltunen Thoren M."/>
            <person name="Johannesson H."/>
        </authorList>
    </citation>
    <scope>NUCLEOTIDE SEQUENCE</scope>
    <source>
        <strain evidence="2">PSN243</strain>
    </source>
</reference>
<feature type="region of interest" description="Disordered" evidence="1">
    <location>
        <begin position="123"/>
        <end position="142"/>
    </location>
</feature>
<dbReference type="AlphaFoldDB" id="A0AAV9H5X6"/>
<feature type="region of interest" description="Disordered" evidence="1">
    <location>
        <begin position="322"/>
        <end position="352"/>
    </location>
</feature>
<proteinExistence type="predicted"/>
<dbReference type="Proteomes" id="UP001321760">
    <property type="component" value="Unassembled WGS sequence"/>
</dbReference>